<dbReference type="GO" id="GO:0016405">
    <property type="term" value="F:CoA-ligase activity"/>
    <property type="evidence" value="ECO:0007669"/>
    <property type="project" value="TreeGrafter"/>
</dbReference>
<dbReference type="Proteomes" id="UP000242875">
    <property type="component" value="Unassembled WGS sequence"/>
</dbReference>
<reference evidence="5 6" key="1">
    <citation type="journal article" date="2017" name="Mycologia">
        <title>Bifiguratus adelaidae, gen. et sp. nov., a new member of Mucoromycotina in endophytic and soil-dwelling habitats.</title>
        <authorList>
            <person name="Torres-Cruz T.J."/>
            <person name="Billingsley Tobias T.L."/>
            <person name="Almatruk M."/>
            <person name="Hesse C."/>
            <person name="Kuske C.R."/>
            <person name="Desiro A."/>
            <person name="Benucci G.M."/>
            <person name="Bonito G."/>
            <person name="Stajich J.E."/>
            <person name="Dunlap C."/>
            <person name="Arnold A.E."/>
            <person name="Porras-Alfaro A."/>
        </authorList>
    </citation>
    <scope>NUCLEOTIDE SEQUENCE [LARGE SCALE GENOMIC DNA]</scope>
    <source>
        <strain evidence="5 6">AZ0501</strain>
    </source>
</reference>
<feature type="domain" description="AMP-binding enzyme C-terminal" evidence="4">
    <location>
        <begin position="444"/>
        <end position="523"/>
    </location>
</feature>
<dbReference type="EMBL" id="MVBO01000031">
    <property type="protein sequence ID" value="OZJ04740.1"/>
    <property type="molecule type" value="Genomic_DNA"/>
</dbReference>
<organism evidence="5 6">
    <name type="scientific">Bifiguratus adelaidae</name>
    <dbReference type="NCBI Taxonomy" id="1938954"/>
    <lineage>
        <taxon>Eukaryota</taxon>
        <taxon>Fungi</taxon>
        <taxon>Fungi incertae sedis</taxon>
        <taxon>Mucoromycota</taxon>
        <taxon>Mucoromycotina</taxon>
        <taxon>Endogonomycetes</taxon>
        <taxon>Endogonales</taxon>
        <taxon>Endogonales incertae sedis</taxon>
        <taxon>Bifiguratus</taxon>
    </lineage>
</organism>
<dbReference type="InterPro" id="IPR045851">
    <property type="entry name" value="AMP-bd_C_sf"/>
</dbReference>
<sequence length="543" mass="60796">MIFQSHYAPVNIPEITIQRLLFSNPCNTPLDKVIITHGITDRKLTFGQVMDGVKKFGKALRQEVGLKPSDTVAVFCPNQLYYPVAILGVLCANGVVTTVNPVYTVPEFRFQLENSGAKYIITVPEFLEKTLEAAKSVNIPKENVILFEPMSGYKDVEAMIARTRLTGEQGEWDDFSGERCREQTAYLMYSSGTTGKSKAVELTHYNLVANIHQYFRAVTWLDADKDVVLTFLPYYHIYALTYVMHFMIGIPVVILPGFNIETYLGCIEKYRASFTPSVPPVCLAMLKYPHLNKYDLSSLKRIVSAAAPLGLELELALKNRLDILVVQGYGMTEASPYTHAVDMEKDLPESYGSVGRLAANMEAKIVDEDKKELAYGEIGRLLLRGPNVMKGYYRNPEATAEAIDSDGFYDTGDLAFVDHNGYYFVVDRVKELIKYKGLQVAPAEIESHLNEHPNLLDSCVVPLYSADEATELPFAFVVADPAANPRPTEKEIQDYVAARVAPHKKIRGGVRFVSEIPKNPSGKILRRVLRDQLQQSQKQASRL</sequence>
<dbReference type="CDD" id="cd05911">
    <property type="entry name" value="Firefly_Luc_like"/>
    <property type="match status" value="1"/>
</dbReference>
<comment type="caution">
    <text evidence="5">The sequence shown here is derived from an EMBL/GenBank/DDBJ whole genome shotgun (WGS) entry which is preliminary data.</text>
</comment>
<evidence type="ECO:0000256" key="1">
    <source>
        <dbReference type="ARBA" id="ARBA00006432"/>
    </source>
</evidence>
<dbReference type="PANTHER" id="PTHR24096:SF149">
    <property type="entry name" value="AMP-BINDING DOMAIN-CONTAINING PROTEIN-RELATED"/>
    <property type="match status" value="1"/>
</dbReference>
<dbReference type="InterPro" id="IPR000873">
    <property type="entry name" value="AMP-dep_synth/lig_dom"/>
</dbReference>
<dbReference type="SUPFAM" id="SSF56801">
    <property type="entry name" value="Acetyl-CoA synthetase-like"/>
    <property type="match status" value="1"/>
</dbReference>
<keyword evidence="6" id="KW-1185">Reference proteome</keyword>
<keyword evidence="2" id="KW-0436">Ligase</keyword>
<dbReference type="PROSITE" id="PS00455">
    <property type="entry name" value="AMP_BINDING"/>
    <property type="match status" value="1"/>
</dbReference>
<evidence type="ECO:0000256" key="2">
    <source>
        <dbReference type="ARBA" id="ARBA00022598"/>
    </source>
</evidence>
<name>A0A261Y2A5_9FUNG</name>
<dbReference type="PANTHER" id="PTHR24096">
    <property type="entry name" value="LONG-CHAIN-FATTY-ACID--COA LIGASE"/>
    <property type="match status" value="1"/>
</dbReference>
<comment type="similarity">
    <text evidence="1">Belongs to the ATP-dependent AMP-binding enzyme family.</text>
</comment>
<dbReference type="InterPro" id="IPR020845">
    <property type="entry name" value="AMP-binding_CS"/>
</dbReference>
<dbReference type="Gene3D" id="3.40.50.12780">
    <property type="entry name" value="N-terminal domain of ligase-like"/>
    <property type="match status" value="1"/>
</dbReference>
<gene>
    <name evidence="5" type="ORF">BZG36_01805</name>
</gene>
<dbReference type="Pfam" id="PF13193">
    <property type="entry name" value="AMP-binding_C"/>
    <property type="match status" value="1"/>
</dbReference>
<accession>A0A261Y2A5</accession>
<feature type="domain" description="AMP-dependent synthetase/ligase" evidence="3">
    <location>
        <begin position="28"/>
        <end position="393"/>
    </location>
</feature>
<proteinExistence type="inferred from homology"/>
<dbReference type="Gene3D" id="3.30.300.30">
    <property type="match status" value="1"/>
</dbReference>
<dbReference type="AlphaFoldDB" id="A0A261Y2A5"/>
<dbReference type="OrthoDB" id="1898221at2759"/>
<dbReference type="InterPro" id="IPR042099">
    <property type="entry name" value="ANL_N_sf"/>
</dbReference>
<protein>
    <submittedName>
        <fullName evidence="5">Uncharacterized protein</fullName>
    </submittedName>
</protein>
<evidence type="ECO:0000313" key="6">
    <source>
        <dbReference type="Proteomes" id="UP000242875"/>
    </source>
</evidence>
<evidence type="ECO:0000259" key="4">
    <source>
        <dbReference type="Pfam" id="PF13193"/>
    </source>
</evidence>
<evidence type="ECO:0000313" key="5">
    <source>
        <dbReference type="EMBL" id="OZJ04740.1"/>
    </source>
</evidence>
<dbReference type="InterPro" id="IPR025110">
    <property type="entry name" value="AMP-bd_C"/>
</dbReference>
<evidence type="ECO:0000259" key="3">
    <source>
        <dbReference type="Pfam" id="PF00501"/>
    </source>
</evidence>
<dbReference type="FunFam" id="3.30.300.30:FF:000007">
    <property type="entry name" value="4-coumarate--CoA ligase 2"/>
    <property type="match status" value="1"/>
</dbReference>
<dbReference type="Pfam" id="PF00501">
    <property type="entry name" value="AMP-binding"/>
    <property type="match status" value="1"/>
</dbReference>